<dbReference type="Proteomes" id="UP000578531">
    <property type="component" value="Unassembled WGS sequence"/>
</dbReference>
<gene>
    <name evidence="2" type="ORF">HO173_010385</name>
</gene>
<comment type="caution">
    <text evidence="2">The sequence shown here is derived from an EMBL/GenBank/DDBJ whole genome shotgun (WGS) entry which is preliminary data.</text>
</comment>
<dbReference type="SUPFAM" id="SSF48452">
    <property type="entry name" value="TPR-like"/>
    <property type="match status" value="1"/>
</dbReference>
<name>A0A8H6FMU1_9LECA</name>
<dbReference type="Gene3D" id="3.40.50.300">
    <property type="entry name" value="P-loop containing nucleotide triphosphate hydrolases"/>
    <property type="match status" value="1"/>
</dbReference>
<evidence type="ECO:0008006" key="4">
    <source>
        <dbReference type="Google" id="ProtNLM"/>
    </source>
</evidence>
<evidence type="ECO:0000313" key="2">
    <source>
        <dbReference type="EMBL" id="KAF6231424.1"/>
    </source>
</evidence>
<dbReference type="SUPFAM" id="SSF52540">
    <property type="entry name" value="P-loop containing nucleoside triphosphate hydrolases"/>
    <property type="match status" value="1"/>
</dbReference>
<dbReference type="RefSeq" id="XP_037160856.1">
    <property type="nucleotide sequence ID" value="XM_037312270.1"/>
</dbReference>
<dbReference type="Pfam" id="PF13424">
    <property type="entry name" value="TPR_12"/>
    <property type="match status" value="1"/>
</dbReference>
<dbReference type="GeneID" id="59292031"/>
<organism evidence="2 3">
    <name type="scientific">Letharia columbiana</name>
    <dbReference type="NCBI Taxonomy" id="112416"/>
    <lineage>
        <taxon>Eukaryota</taxon>
        <taxon>Fungi</taxon>
        <taxon>Dikarya</taxon>
        <taxon>Ascomycota</taxon>
        <taxon>Pezizomycotina</taxon>
        <taxon>Lecanoromycetes</taxon>
        <taxon>OSLEUM clade</taxon>
        <taxon>Lecanoromycetidae</taxon>
        <taxon>Lecanorales</taxon>
        <taxon>Lecanorineae</taxon>
        <taxon>Parmeliaceae</taxon>
        <taxon>Letharia</taxon>
    </lineage>
</organism>
<feature type="region of interest" description="Disordered" evidence="1">
    <location>
        <begin position="1"/>
        <end position="20"/>
    </location>
</feature>
<evidence type="ECO:0000313" key="3">
    <source>
        <dbReference type="Proteomes" id="UP000578531"/>
    </source>
</evidence>
<proteinExistence type="predicted"/>
<dbReference type="InterPro" id="IPR052374">
    <property type="entry name" value="SERAC1"/>
</dbReference>
<dbReference type="SUPFAM" id="SSF53474">
    <property type="entry name" value="alpha/beta-Hydrolases"/>
    <property type="match status" value="1"/>
</dbReference>
<dbReference type="InterPro" id="IPR027417">
    <property type="entry name" value="P-loop_NTPase"/>
</dbReference>
<reference evidence="2 3" key="1">
    <citation type="journal article" date="2020" name="Genomics">
        <title>Complete, high-quality genomes from long-read metagenomic sequencing of two wolf lichen thalli reveals enigmatic genome architecture.</title>
        <authorList>
            <person name="McKenzie S.K."/>
            <person name="Walston R.F."/>
            <person name="Allen J.L."/>
        </authorList>
    </citation>
    <scope>NUCLEOTIDE SEQUENCE [LARGE SCALE GENOMIC DNA]</scope>
    <source>
        <strain evidence="2">WasteWater2</strain>
    </source>
</reference>
<protein>
    <recommendedName>
        <fullName evidence="4">NB-ARC domain-containing protein</fullName>
    </recommendedName>
</protein>
<dbReference type="AlphaFoldDB" id="A0A8H6FMU1"/>
<keyword evidence="3" id="KW-1185">Reference proteome</keyword>
<dbReference type="PANTHER" id="PTHR48182:SF3">
    <property type="entry name" value="DUF676 DOMAIN-CONTAINING PROTEIN"/>
    <property type="match status" value="1"/>
</dbReference>
<dbReference type="OrthoDB" id="1658288at2759"/>
<evidence type="ECO:0000256" key="1">
    <source>
        <dbReference type="SAM" id="MobiDB-lite"/>
    </source>
</evidence>
<dbReference type="PANTHER" id="PTHR48182">
    <property type="entry name" value="PROTEIN SERAC1"/>
    <property type="match status" value="1"/>
</dbReference>
<dbReference type="InterPro" id="IPR011990">
    <property type="entry name" value="TPR-like_helical_dom_sf"/>
</dbReference>
<dbReference type="Gene3D" id="1.25.40.10">
    <property type="entry name" value="Tetratricopeptide repeat domain"/>
    <property type="match status" value="1"/>
</dbReference>
<sequence>MEDDQSACRTGRSGPARRPSGKVRLSIIAIHGLGTTSPKTWEAIGNQACGVQRPRVNWLSDNDMLPDVVPSANIFTFTWNSKYYENAPVIRIHDVADVLLSKLRSQRDKGNTHPRPLIFIASCFGGLIVTKALEIANITGSEYQKLVVATSGVIFLGSPLQGTRAGTAAQWRAMLAGVLNKSPSQTLLQDLDGGTKVLRETSERFVKMILAPPMQTMTKFFWESKRSQLANAVLPPSMTKYWTKTKMILVEEDSACFLGLPKQQLDAAHVMMCKFRGPTDANFELVSSTLKEMVGEATRITLAQREAVNIHNEHFMVSRRVNTVFTGREKEIKDLQQSLSPSRPTDSQATESKIYVIEGLGGAGKSEVALKFAYDNRDVFWGVFWLDASSENSLKRGFVDIAEKCDLHDKSFKGARSWLQETSHSWLLILDNADDLTLDYSLYLPTASKGNVLITSRNPKCANLQTAGKDHYENLSEETAVELLFKASKIDLSLYRTHDVDARNIVGLLGCHALAIVLAGASISQGICDLEDYAETFKKQRQRLWDISPALEKSRYGNVYATFEVSATYLCNLSDRQRSQTAIDALELLNCYAFMHFTNFPETTFKEAWRNSRELPPDVQPDTEERILDLSPWHRSHLPSFMRRDSSEDLDTISLREAQSLLASLSIVVLDLPAHTTRMHPVTHMWARDRLEEQKICTNAWLGALAVLCCSIKSPDEQEALYEQQALWVQLQPHIELIKKPSPGDYLYSNKFHLHQCFYRLSWVLHKLRADKAVIEMLQACFIEADQSWTKFTYAEDIGDLYGICLRNHGDIKKAIQTLEYVAKIRKEKLAEDHPDLLDSQHELAMAYQANGQIGKAVELLEHVVKVRKKI</sequence>
<accession>A0A8H6FMU1</accession>
<dbReference type="EMBL" id="JACCJC010000057">
    <property type="protein sequence ID" value="KAF6231424.1"/>
    <property type="molecule type" value="Genomic_DNA"/>
</dbReference>
<dbReference type="InterPro" id="IPR029058">
    <property type="entry name" value="AB_hydrolase_fold"/>
</dbReference>